<reference evidence="3" key="1">
    <citation type="submission" date="2023-01" db="EMBL/GenBank/DDBJ databases">
        <title>Exophiala dermititidis isolated from Cystic Fibrosis Patient.</title>
        <authorList>
            <person name="Kurbessoian T."/>
            <person name="Crocker A."/>
            <person name="Murante D."/>
            <person name="Hogan D.A."/>
            <person name="Stajich J.E."/>
        </authorList>
    </citation>
    <scope>NUCLEOTIDE SEQUENCE</scope>
    <source>
        <strain evidence="3">Ex8</strain>
    </source>
</reference>
<organism evidence="3 4">
    <name type="scientific">Exophiala dermatitidis</name>
    <name type="common">Black yeast-like fungus</name>
    <name type="synonym">Wangiella dermatitidis</name>
    <dbReference type="NCBI Taxonomy" id="5970"/>
    <lineage>
        <taxon>Eukaryota</taxon>
        <taxon>Fungi</taxon>
        <taxon>Dikarya</taxon>
        <taxon>Ascomycota</taxon>
        <taxon>Pezizomycotina</taxon>
        <taxon>Eurotiomycetes</taxon>
        <taxon>Chaetothyriomycetidae</taxon>
        <taxon>Chaetothyriales</taxon>
        <taxon>Herpotrichiellaceae</taxon>
        <taxon>Exophiala</taxon>
    </lineage>
</organism>
<comment type="caution">
    <text evidence="3">The sequence shown here is derived from an EMBL/GenBank/DDBJ whole genome shotgun (WGS) entry which is preliminary data.</text>
</comment>
<feature type="transmembrane region" description="Helical" evidence="2">
    <location>
        <begin position="7"/>
        <end position="31"/>
    </location>
</feature>
<name>A0AAN6IY21_EXODE</name>
<feature type="transmembrane region" description="Helical" evidence="2">
    <location>
        <begin position="67"/>
        <end position="86"/>
    </location>
</feature>
<evidence type="ECO:0000313" key="4">
    <source>
        <dbReference type="Proteomes" id="UP001161757"/>
    </source>
</evidence>
<proteinExistence type="predicted"/>
<feature type="transmembrane region" description="Helical" evidence="2">
    <location>
        <begin position="126"/>
        <end position="150"/>
    </location>
</feature>
<gene>
    <name evidence="3" type="ORF">HRR80_001630</name>
</gene>
<evidence type="ECO:0000256" key="2">
    <source>
        <dbReference type="SAM" id="Phobius"/>
    </source>
</evidence>
<dbReference type="EMBL" id="JAJGCB010000002">
    <property type="protein sequence ID" value="KAJ8994937.1"/>
    <property type="molecule type" value="Genomic_DNA"/>
</dbReference>
<dbReference type="Proteomes" id="UP001161757">
    <property type="component" value="Unassembled WGS sequence"/>
</dbReference>
<accession>A0AAN6IY21</accession>
<keyword evidence="2" id="KW-0812">Transmembrane</keyword>
<dbReference type="AlphaFoldDB" id="A0AAN6IY21"/>
<keyword evidence="2" id="KW-0472">Membrane</keyword>
<evidence type="ECO:0000313" key="3">
    <source>
        <dbReference type="EMBL" id="KAJ8994937.1"/>
    </source>
</evidence>
<evidence type="ECO:0000256" key="1">
    <source>
        <dbReference type="SAM" id="MobiDB-lite"/>
    </source>
</evidence>
<feature type="compositionally biased region" description="Polar residues" evidence="1">
    <location>
        <begin position="98"/>
        <end position="114"/>
    </location>
</feature>
<protein>
    <submittedName>
        <fullName evidence="3">Uncharacterized protein</fullName>
    </submittedName>
</protein>
<feature type="region of interest" description="Disordered" evidence="1">
    <location>
        <begin position="92"/>
        <end position="118"/>
    </location>
</feature>
<feature type="transmembrane region" description="Helical" evidence="2">
    <location>
        <begin position="216"/>
        <end position="235"/>
    </location>
</feature>
<sequence>MSYLPLYIALSLLMVDGLIEVGFVGSMVGFLHDRAGKYFTVNAPQGTFNLHGKPAGLLVNQGHTSNGAAGTAVVLVGIGGLLTIWYEKRRQGQRRKQPSPSSQIQSTDYGQQHEQYNDSRGGPSRLFLFWTLMTVLSAMLTLAALIYTFIVTYQTDHQTINLSVAAANPEPAFYPLDKWTPENWFVAVLALPLAHESDRRDIRNHLRLMRGWRWNLIPLFVLGVVVVALAVWEVVRGRVRGRRGGGGVGKRWVQGDEAREKFRHSKGSSGV</sequence>
<keyword evidence="2" id="KW-1133">Transmembrane helix</keyword>